<reference evidence="3" key="1">
    <citation type="submission" date="2016-07" db="EMBL/GenBank/DDBJ databases">
        <title>Sequence Frankia sp. strain CcI1.17.</title>
        <authorList>
            <person name="Ghodhbane-Gtari F."/>
            <person name="Swanson E."/>
            <person name="Gueddou A."/>
            <person name="Morris K."/>
            <person name="Hezbri K."/>
            <person name="Ktari A."/>
            <person name="Nouioui I."/>
            <person name="Abebe-Akele F."/>
            <person name="Simpson S."/>
            <person name="Thomas K."/>
            <person name="Gtari M."/>
            <person name="Tisa L.S."/>
            <person name="Hurst S."/>
        </authorList>
    </citation>
    <scope>NUCLEOTIDE SEQUENCE [LARGE SCALE GENOMIC DNA]</scope>
    <source>
        <strain evidence="3">Cc1.17</strain>
    </source>
</reference>
<dbReference type="AlphaFoldDB" id="A0A1S1R0P0"/>
<proteinExistence type="predicted"/>
<protein>
    <submittedName>
        <fullName evidence="2">Phosphatidylinositol kinase</fullName>
    </submittedName>
</protein>
<keyword evidence="3" id="KW-1185">Reference proteome</keyword>
<evidence type="ECO:0000313" key="3">
    <source>
        <dbReference type="Proteomes" id="UP000179627"/>
    </source>
</evidence>
<feature type="compositionally biased region" description="Low complexity" evidence="1">
    <location>
        <begin position="1"/>
        <end position="12"/>
    </location>
</feature>
<keyword evidence="2" id="KW-0418">Kinase</keyword>
<dbReference type="EMBL" id="MBLM01000102">
    <property type="protein sequence ID" value="OHV39446.1"/>
    <property type="molecule type" value="Genomic_DNA"/>
</dbReference>
<gene>
    <name evidence="2" type="ORF">CC117_14630</name>
</gene>
<dbReference type="RefSeq" id="WP_071083547.1">
    <property type="nucleotide sequence ID" value="NZ_MBLM01000102.1"/>
</dbReference>
<evidence type="ECO:0000256" key="1">
    <source>
        <dbReference type="SAM" id="MobiDB-lite"/>
    </source>
</evidence>
<keyword evidence="2" id="KW-0808">Transferase</keyword>
<dbReference type="GO" id="GO:0016301">
    <property type="term" value="F:kinase activity"/>
    <property type="evidence" value="ECO:0007669"/>
    <property type="project" value="UniProtKB-KW"/>
</dbReference>
<sequence length="262" mass="28312">MSLSSAGPDPGSNDPPGPLDPLDGGGLGAAEALELLRCGELEISGRLVDASNATLLCEIHAGGSEARCVYKPVRGERALWDFPDGTLAGRELAAYEVSEAMELGIVPPTVLRPGPFGEGMVQLWIDVDTTVDLVELTRSDDPRLRRIALFDAVINNADRKGGHLLPAPSGRVYGIDHGVTFHTDDKLRTLLWTWRGERLTNAETALLRGLSGSLEAGLGERLAPLLTTAEISAVRARVERLLRRRRFPMPSADWPAIPWPPF</sequence>
<comment type="caution">
    <text evidence="2">The sequence shown here is derived from an EMBL/GenBank/DDBJ whole genome shotgun (WGS) entry which is preliminary data.</text>
</comment>
<dbReference type="OrthoDB" id="3423180at2"/>
<feature type="region of interest" description="Disordered" evidence="1">
    <location>
        <begin position="1"/>
        <end position="25"/>
    </location>
</feature>
<name>A0A1S1R0P0_9ACTN</name>
<dbReference type="Proteomes" id="UP000179627">
    <property type="component" value="Unassembled WGS sequence"/>
</dbReference>
<evidence type="ECO:0000313" key="2">
    <source>
        <dbReference type="EMBL" id="OHV39446.1"/>
    </source>
</evidence>
<accession>A0A1S1R0P0</accession>
<organism evidence="2 3">
    <name type="scientific">Parafrankia colletiae</name>
    <dbReference type="NCBI Taxonomy" id="573497"/>
    <lineage>
        <taxon>Bacteria</taxon>
        <taxon>Bacillati</taxon>
        <taxon>Actinomycetota</taxon>
        <taxon>Actinomycetes</taxon>
        <taxon>Frankiales</taxon>
        <taxon>Frankiaceae</taxon>
        <taxon>Parafrankia</taxon>
    </lineage>
</organism>